<dbReference type="InterPro" id="IPR014756">
    <property type="entry name" value="Ig_E-set"/>
</dbReference>
<dbReference type="InterPro" id="IPR004302">
    <property type="entry name" value="Cellulose/chitin-bd_N"/>
</dbReference>
<dbReference type="CDD" id="cd12215">
    <property type="entry name" value="ChiC_BD"/>
    <property type="match status" value="2"/>
</dbReference>
<evidence type="ECO:0000256" key="3">
    <source>
        <dbReference type="ARBA" id="ARBA00022729"/>
    </source>
</evidence>
<dbReference type="Proteomes" id="UP001143304">
    <property type="component" value="Unassembled WGS sequence"/>
</dbReference>
<dbReference type="InterPro" id="IPR003610">
    <property type="entry name" value="CBM5/12"/>
</dbReference>
<dbReference type="SMART" id="SM00495">
    <property type="entry name" value="ChtBD3"/>
    <property type="match status" value="2"/>
</dbReference>
<organism evidence="6 7">
    <name type="scientific">Candidatus Marimicrobium litorale</name>
    <dbReference type="NCBI Taxonomy" id="2518991"/>
    <lineage>
        <taxon>Bacteria</taxon>
        <taxon>Pseudomonadati</taxon>
        <taxon>Pseudomonadota</taxon>
        <taxon>Gammaproteobacteria</taxon>
        <taxon>Cellvibrionales</taxon>
        <taxon>Halieaceae</taxon>
        <taxon>Marimicrobium</taxon>
    </lineage>
</organism>
<dbReference type="Gene3D" id="2.70.50.50">
    <property type="entry name" value="chitin-binding protein cbp21"/>
    <property type="match status" value="1"/>
</dbReference>
<keyword evidence="3" id="KW-0732">Signal</keyword>
<keyword evidence="1" id="KW-0964">Secreted</keyword>
<dbReference type="EMBL" id="SHNO01000001">
    <property type="protein sequence ID" value="MCX2978682.1"/>
    <property type="molecule type" value="Genomic_DNA"/>
</dbReference>
<evidence type="ECO:0000259" key="5">
    <source>
        <dbReference type="SMART" id="SM00495"/>
    </source>
</evidence>
<proteinExistence type="predicted"/>
<feature type="domain" description="Chitin-binding type-3" evidence="5">
    <location>
        <begin position="452"/>
        <end position="494"/>
    </location>
</feature>
<evidence type="ECO:0000256" key="1">
    <source>
        <dbReference type="ARBA" id="ARBA00022525"/>
    </source>
</evidence>
<feature type="domain" description="Chitin-binding type-3" evidence="5">
    <location>
        <begin position="498"/>
        <end position="541"/>
    </location>
</feature>
<keyword evidence="7" id="KW-1185">Reference proteome</keyword>
<dbReference type="InterPro" id="IPR036573">
    <property type="entry name" value="CBM_sf_5/12"/>
</dbReference>
<comment type="caution">
    <text evidence="6">The sequence shown here is derived from an EMBL/GenBank/DDBJ whole genome shotgun (WGS) entry which is preliminary data.</text>
</comment>
<name>A0ABT3T8U2_9GAMM</name>
<sequence>MKISKEKWAIIAGLAALGMSIESFSHGYVSQPASRSYLCKLGDNTNCGAIQYEPQSVEGLDGSPRFPIGGPPDGTIAAAGSPAWSELNVQTPTRWAKNGISAGLNSFTWTFTANHIARDWRYFITTPDWDQSQPLSRAAFESTPFCEHDGGMVRPPMTIQHTCEVPLRDGYQVILAVWDVGDTAASFYNAIDVEFGEQGTAPIEDNPFIEVGSISGAIPLNAGDVIYTRIMDQDGENTSMSAAYTATVATSGAAASLELARIINAQGYFYAGEKSGDTFTPIAGANKIYALENSTIQSIQVAVEFADVQSEYQAILSGVGSPVEIGATGMADVQFAVATNEASNIVATLFDADGKTISSDTFTLDNSMSVPDDSDSCNPPDTSLSMQPISLKLHVHEAAAGEFTLVVVANAIMGNATIQNSATVILTDSNPGIPDGSGIDSCSASDAMTSMHPAFDASTVYNGGEMVSYDGLIYRAKWWTVDDAPDATDAFELLSAVRLEYSDTTVYPADTEILFQGSIYRSNWWTRGSSPLASPEIWSLIGPAPSC</sequence>
<protein>
    <submittedName>
        <fullName evidence="6">N-acetylglucosamine-binding protein GbpA</fullName>
    </submittedName>
</protein>
<evidence type="ECO:0000256" key="2">
    <source>
        <dbReference type="ARBA" id="ARBA00022669"/>
    </source>
</evidence>
<dbReference type="Pfam" id="PF18416">
    <property type="entry name" value="GbpA_2"/>
    <property type="match status" value="1"/>
</dbReference>
<accession>A0ABT3T8U2</accession>
<dbReference type="SUPFAM" id="SSF51055">
    <property type="entry name" value="Carbohydrate binding domain"/>
    <property type="match status" value="2"/>
</dbReference>
<dbReference type="InterPro" id="IPR041029">
    <property type="entry name" value="GbpA_2"/>
</dbReference>
<dbReference type="InterPro" id="IPR051024">
    <property type="entry name" value="GlcNAc_Chitin_IntDeg"/>
</dbReference>
<dbReference type="PANTHER" id="PTHR34823">
    <property type="entry name" value="GLCNAC-BINDING PROTEIN A"/>
    <property type="match status" value="1"/>
</dbReference>
<reference evidence="6" key="1">
    <citation type="submission" date="2019-02" db="EMBL/GenBank/DDBJ databases">
        <authorList>
            <person name="Li S.-H."/>
        </authorList>
    </citation>
    <scope>NUCLEOTIDE SEQUENCE</scope>
    <source>
        <strain evidence="6">IMCC11814</strain>
    </source>
</reference>
<dbReference type="Pfam" id="PF02839">
    <property type="entry name" value="CBM_5_12"/>
    <property type="match status" value="1"/>
</dbReference>
<dbReference type="SUPFAM" id="SSF81296">
    <property type="entry name" value="E set domains"/>
    <property type="match status" value="1"/>
</dbReference>
<keyword evidence="4" id="KW-0378">Hydrolase</keyword>
<gene>
    <name evidence="6" type="ORF">EYC82_15050</name>
</gene>
<dbReference type="PANTHER" id="PTHR34823:SF1">
    <property type="entry name" value="CHITIN-BINDING TYPE-4 DOMAIN-CONTAINING PROTEIN"/>
    <property type="match status" value="1"/>
</dbReference>
<dbReference type="Gene3D" id="3.30.70.2150">
    <property type="match status" value="1"/>
</dbReference>
<dbReference type="RefSeq" id="WP_279250377.1">
    <property type="nucleotide sequence ID" value="NZ_SHNO01000001.1"/>
</dbReference>
<evidence type="ECO:0000256" key="4">
    <source>
        <dbReference type="ARBA" id="ARBA00022801"/>
    </source>
</evidence>
<dbReference type="Gene3D" id="2.10.10.20">
    <property type="entry name" value="Carbohydrate-binding module superfamily 5/12"/>
    <property type="match status" value="2"/>
</dbReference>
<evidence type="ECO:0000313" key="6">
    <source>
        <dbReference type="EMBL" id="MCX2978682.1"/>
    </source>
</evidence>
<dbReference type="Pfam" id="PF03067">
    <property type="entry name" value="LPMO_10"/>
    <property type="match status" value="1"/>
</dbReference>
<dbReference type="CDD" id="cd21177">
    <property type="entry name" value="LPMO_AA10"/>
    <property type="match status" value="1"/>
</dbReference>
<keyword evidence="2" id="KW-0147">Chitin-binding</keyword>
<evidence type="ECO:0000313" key="7">
    <source>
        <dbReference type="Proteomes" id="UP001143304"/>
    </source>
</evidence>